<organism evidence="2 3">
    <name type="scientific">Mycobacterium florentinum</name>
    <dbReference type="NCBI Taxonomy" id="292462"/>
    <lineage>
        <taxon>Bacteria</taxon>
        <taxon>Bacillati</taxon>
        <taxon>Actinomycetota</taxon>
        <taxon>Actinomycetes</taxon>
        <taxon>Mycobacteriales</taxon>
        <taxon>Mycobacteriaceae</taxon>
        <taxon>Mycobacterium</taxon>
        <taxon>Mycobacterium simiae complex</taxon>
    </lineage>
</organism>
<dbReference type="Pfam" id="PF04101">
    <property type="entry name" value="Glyco_tran_28_C"/>
    <property type="match status" value="1"/>
</dbReference>
<protein>
    <recommendedName>
        <fullName evidence="1">Glycosyl transferase family 28 C-terminal domain-containing protein</fullName>
    </recommendedName>
</protein>
<dbReference type="GO" id="GO:0016758">
    <property type="term" value="F:hexosyltransferase activity"/>
    <property type="evidence" value="ECO:0007669"/>
    <property type="project" value="InterPro"/>
</dbReference>
<dbReference type="OrthoDB" id="555447at2"/>
<comment type="caution">
    <text evidence="2">The sequence shown here is derived from an EMBL/GenBank/DDBJ whole genome shotgun (WGS) entry which is preliminary data.</text>
</comment>
<gene>
    <name evidence="2" type="ORF">AWC05_08755</name>
</gene>
<feature type="domain" description="Glycosyl transferase family 28 C-terminal" evidence="1">
    <location>
        <begin position="2"/>
        <end position="138"/>
    </location>
</feature>
<sequence>MIFVIMGMEVHPFDRLARAVDELARTGAVEDDFFVQLGTCKYEPRHARFERFLSFGDLCEQIRRACVAVTHAGAGSALSCIEQGKHPVLVPRRSSLGEHVDEHQLPFAEKLEAGGLATVAREMEELPAAIAAARSMSAPAEALGRARELTGWLETYWQGLGGGRSNGRRGLRALGPRRR</sequence>
<keyword evidence="3" id="KW-1185">Reference proteome</keyword>
<name>A0A1X1UKH4_MYCFL</name>
<dbReference type="STRING" id="292462.AWC05_08755"/>
<evidence type="ECO:0000259" key="1">
    <source>
        <dbReference type="Pfam" id="PF04101"/>
    </source>
</evidence>
<reference evidence="2 3" key="1">
    <citation type="submission" date="2016-01" db="EMBL/GenBank/DDBJ databases">
        <title>The new phylogeny of the genus Mycobacterium.</title>
        <authorList>
            <person name="Tarcisio F."/>
            <person name="Conor M."/>
            <person name="Antonella G."/>
            <person name="Elisabetta G."/>
            <person name="Giulia F.S."/>
            <person name="Sara T."/>
            <person name="Anna F."/>
            <person name="Clotilde B."/>
            <person name="Roberto B."/>
            <person name="Veronica D.S."/>
            <person name="Fabio R."/>
            <person name="Monica P."/>
            <person name="Olivier J."/>
            <person name="Enrico T."/>
            <person name="Nicola S."/>
        </authorList>
    </citation>
    <scope>NUCLEOTIDE SEQUENCE [LARGE SCALE GENOMIC DNA]</scope>
    <source>
        <strain evidence="2 3">DSM 44852</strain>
    </source>
</reference>
<dbReference type="AlphaFoldDB" id="A0A1X1UKH4"/>
<dbReference type="RefSeq" id="WP_085219757.1">
    <property type="nucleotide sequence ID" value="NZ_AP022576.1"/>
</dbReference>
<dbReference type="EMBL" id="LQOV01000003">
    <property type="protein sequence ID" value="ORV57354.1"/>
    <property type="molecule type" value="Genomic_DNA"/>
</dbReference>
<dbReference type="Gene3D" id="3.40.50.2000">
    <property type="entry name" value="Glycogen Phosphorylase B"/>
    <property type="match status" value="1"/>
</dbReference>
<dbReference type="SUPFAM" id="SSF53756">
    <property type="entry name" value="UDP-Glycosyltransferase/glycogen phosphorylase"/>
    <property type="match status" value="1"/>
</dbReference>
<evidence type="ECO:0000313" key="2">
    <source>
        <dbReference type="EMBL" id="ORV57354.1"/>
    </source>
</evidence>
<dbReference type="InterPro" id="IPR007235">
    <property type="entry name" value="Glyco_trans_28_C"/>
</dbReference>
<accession>A0A1X1UKH4</accession>
<proteinExistence type="predicted"/>
<dbReference type="Proteomes" id="UP000193010">
    <property type="component" value="Unassembled WGS sequence"/>
</dbReference>
<evidence type="ECO:0000313" key="3">
    <source>
        <dbReference type="Proteomes" id="UP000193010"/>
    </source>
</evidence>